<dbReference type="InterPro" id="IPR051836">
    <property type="entry name" value="Kremen_rcpt"/>
</dbReference>
<dbReference type="PROSITE" id="PS51212">
    <property type="entry name" value="WSC"/>
    <property type="match status" value="2"/>
</dbReference>
<evidence type="ECO:0000259" key="8">
    <source>
        <dbReference type="PROSITE" id="PS51212"/>
    </source>
</evidence>
<protein>
    <submittedName>
        <fullName evidence="9">WSC domain-containing protein</fullName>
    </submittedName>
</protein>
<keyword evidence="2" id="KW-0812">Transmembrane</keyword>
<dbReference type="AlphaFoldDB" id="A0AA39YJE9"/>
<name>A0AA39YJE9_9PEZI</name>
<dbReference type="Pfam" id="PF01822">
    <property type="entry name" value="WSC"/>
    <property type="match status" value="2"/>
</dbReference>
<keyword evidence="10" id="KW-1185">Reference proteome</keyword>
<dbReference type="PANTHER" id="PTHR24269">
    <property type="entry name" value="KREMEN PROTEIN"/>
    <property type="match status" value="1"/>
</dbReference>
<keyword evidence="4" id="KW-1133">Transmembrane helix</keyword>
<evidence type="ECO:0000256" key="5">
    <source>
        <dbReference type="ARBA" id="ARBA00023136"/>
    </source>
</evidence>
<organism evidence="9 10">
    <name type="scientific">Cercophora newfieldiana</name>
    <dbReference type="NCBI Taxonomy" id="92897"/>
    <lineage>
        <taxon>Eukaryota</taxon>
        <taxon>Fungi</taxon>
        <taxon>Dikarya</taxon>
        <taxon>Ascomycota</taxon>
        <taxon>Pezizomycotina</taxon>
        <taxon>Sordariomycetes</taxon>
        <taxon>Sordariomycetidae</taxon>
        <taxon>Sordariales</taxon>
        <taxon>Lasiosphaeriaceae</taxon>
        <taxon>Cercophora</taxon>
    </lineage>
</organism>
<gene>
    <name evidence="9" type="ORF">B0T16DRAFT_387900</name>
</gene>
<comment type="caution">
    <text evidence="9">The sequence shown here is derived from an EMBL/GenBank/DDBJ whole genome shotgun (WGS) entry which is preliminary data.</text>
</comment>
<proteinExistence type="predicted"/>
<keyword evidence="3 7" id="KW-0732">Signal</keyword>
<feature type="signal peptide" evidence="7">
    <location>
        <begin position="1"/>
        <end position="26"/>
    </location>
</feature>
<keyword evidence="6" id="KW-0325">Glycoprotein</keyword>
<evidence type="ECO:0000313" key="9">
    <source>
        <dbReference type="EMBL" id="KAK0652677.1"/>
    </source>
</evidence>
<keyword evidence="5" id="KW-0472">Membrane</keyword>
<dbReference type="PANTHER" id="PTHR24269:SF16">
    <property type="entry name" value="PROTEIN SLG1"/>
    <property type="match status" value="1"/>
</dbReference>
<evidence type="ECO:0000256" key="4">
    <source>
        <dbReference type="ARBA" id="ARBA00022989"/>
    </source>
</evidence>
<reference evidence="9" key="1">
    <citation type="submission" date="2023-06" db="EMBL/GenBank/DDBJ databases">
        <title>Genome-scale phylogeny and comparative genomics of the fungal order Sordariales.</title>
        <authorList>
            <consortium name="Lawrence Berkeley National Laboratory"/>
            <person name="Hensen N."/>
            <person name="Bonometti L."/>
            <person name="Westerberg I."/>
            <person name="Brannstrom I.O."/>
            <person name="Guillou S."/>
            <person name="Cros-Aarteil S."/>
            <person name="Calhoun S."/>
            <person name="Haridas S."/>
            <person name="Kuo A."/>
            <person name="Mondo S."/>
            <person name="Pangilinan J."/>
            <person name="Riley R."/>
            <person name="Labutti K."/>
            <person name="Andreopoulos B."/>
            <person name="Lipzen A."/>
            <person name="Chen C."/>
            <person name="Yanf M."/>
            <person name="Daum C."/>
            <person name="Ng V."/>
            <person name="Clum A."/>
            <person name="Steindorff A."/>
            <person name="Ohm R."/>
            <person name="Martin F."/>
            <person name="Silar P."/>
            <person name="Natvig D."/>
            <person name="Lalanne C."/>
            <person name="Gautier V."/>
            <person name="Ament-Velasquez S.L."/>
            <person name="Kruys A."/>
            <person name="Hutchinson M.I."/>
            <person name="Powell A.J."/>
            <person name="Barry K."/>
            <person name="Miller A.N."/>
            <person name="Grigoriev I.V."/>
            <person name="Debuchy R."/>
            <person name="Gladieux P."/>
            <person name="Thoren M.H."/>
            <person name="Johannesson H."/>
        </authorList>
    </citation>
    <scope>NUCLEOTIDE SEQUENCE</scope>
    <source>
        <strain evidence="9">SMH2532-1</strain>
    </source>
</reference>
<feature type="chain" id="PRO_5041426024" evidence="7">
    <location>
        <begin position="27"/>
        <end position="226"/>
    </location>
</feature>
<evidence type="ECO:0000256" key="2">
    <source>
        <dbReference type="ARBA" id="ARBA00022692"/>
    </source>
</evidence>
<evidence type="ECO:0000256" key="6">
    <source>
        <dbReference type="ARBA" id="ARBA00023180"/>
    </source>
</evidence>
<feature type="domain" description="WSC" evidence="8">
    <location>
        <begin position="38"/>
        <end position="129"/>
    </location>
</feature>
<dbReference type="InterPro" id="IPR002889">
    <property type="entry name" value="WSC_carb-bd"/>
</dbReference>
<dbReference type="GO" id="GO:0005886">
    <property type="term" value="C:plasma membrane"/>
    <property type="evidence" value="ECO:0007669"/>
    <property type="project" value="TreeGrafter"/>
</dbReference>
<evidence type="ECO:0000256" key="3">
    <source>
        <dbReference type="ARBA" id="ARBA00022729"/>
    </source>
</evidence>
<comment type="subcellular location">
    <subcellularLocation>
        <location evidence="1">Membrane</location>
        <topology evidence="1">Single-pass membrane protein</topology>
    </subcellularLocation>
</comment>
<dbReference type="Proteomes" id="UP001174936">
    <property type="component" value="Unassembled WGS sequence"/>
</dbReference>
<feature type="domain" description="WSC" evidence="8">
    <location>
        <begin position="140"/>
        <end position="226"/>
    </location>
</feature>
<sequence length="226" mass="24606">MAFTRLAAALTSLLCLLYLHVTPTNAISPQLDRRADQVYYHLGCYTGWVNGNRALRGPSFAADNMSVDKCAAFCSKNRYFGLEYGRECYCGDVQIASPTVSATDCSMKCPGNQAERCGAGNTQNLYINLVYSPRKPATLSAPYIGCFVDEGPRTLPDNPTSADDMTAQKCQRNCAGYRYFGVEFARECWCGRNPPNVTAPTSDCSLPCPGDDAQLCGGPNRINVWG</sequence>
<evidence type="ECO:0000256" key="1">
    <source>
        <dbReference type="ARBA" id="ARBA00004167"/>
    </source>
</evidence>
<evidence type="ECO:0000313" key="10">
    <source>
        <dbReference type="Proteomes" id="UP001174936"/>
    </source>
</evidence>
<dbReference type="EMBL" id="JAULSV010000002">
    <property type="protein sequence ID" value="KAK0652677.1"/>
    <property type="molecule type" value="Genomic_DNA"/>
</dbReference>
<evidence type="ECO:0000256" key="7">
    <source>
        <dbReference type="SAM" id="SignalP"/>
    </source>
</evidence>
<accession>A0AA39YJE9</accession>
<dbReference type="SMART" id="SM00321">
    <property type="entry name" value="WSC"/>
    <property type="match status" value="2"/>
</dbReference>